<proteinExistence type="predicted"/>
<evidence type="ECO:0000256" key="4">
    <source>
        <dbReference type="ARBA" id="ARBA00023136"/>
    </source>
</evidence>
<organism evidence="6 7">
    <name type="scientific">Agromyces lapidis</name>
    <dbReference type="NCBI Taxonomy" id="279574"/>
    <lineage>
        <taxon>Bacteria</taxon>
        <taxon>Bacillati</taxon>
        <taxon>Actinomycetota</taxon>
        <taxon>Actinomycetes</taxon>
        <taxon>Micrococcales</taxon>
        <taxon>Microbacteriaceae</taxon>
        <taxon>Agromyces</taxon>
    </lineage>
</organism>
<comment type="subcellular location">
    <subcellularLocation>
        <location evidence="1">Membrane</location>
        <topology evidence="1">Multi-pass membrane protein</topology>
    </subcellularLocation>
</comment>
<keyword evidence="2 5" id="KW-0812">Transmembrane</keyword>
<dbReference type="RefSeq" id="WP_157425053.1">
    <property type="nucleotide sequence ID" value="NZ_BAAANI010000004.1"/>
</dbReference>
<gene>
    <name evidence="6" type="ORF">ACFFQV_13315</name>
</gene>
<dbReference type="Proteomes" id="UP001589667">
    <property type="component" value="Unassembled WGS sequence"/>
</dbReference>
<comment type="caution">
    <text evidence="6">The sequence shown here is derived from an EMBL/GenBank/DDBJ whole genome shotgun (WGS) entry which is preliminary data.</text>
</comment>
<sequence length="119" mass="12314">MIIALWIATAVLALAFVMAGTMKVVTPYERVGEKMAWVEVVNPAQLKGIGALEVIGAIGMILPAATGIAPWLTPIAAFALAGMMAVAVGLHVRRHEPFAPSLVLGVIALAIGAGWLVFA</sequence>
<feature type="transmembrane region" description="Helical" evidence="5">
    <location>
        <begin position="71"/>
        <end position="92"/>
    </location>
</feature>
<keyword evidence="4 5" id="KW-0472">Membrane</keyword>
<keyword evidence="7" id="KW-1185">Reference proteome</keyword>
<dbReference type="InterPro" id="IPR032808">
    <property type="entry name" value="DoxX"/>
</dbReference>
<keyword evidence="3 5" id="KW-1133">Transmembrane helix</keyword>
<evidence type="ECO:0000256" key="2">
    <source>
        <dbReference type="ARBA" id="ARBA00022692"/>
    </source>
</evidence>
<evidence type="ECO:0000313" key="6">
    <source>
        <dbReference type="EMBL" id="MFB9643271.1"/>
    </source>
</evidence>
<evidence type="ECO:0000256" key="1">
    <source>
        <dbReference type="ARBA" id="ARBA00004141"/>
    </source>
</evidence>
<name>A0ABV5SSE7_9MICO</name>
<evidence type="ECO:0000256" key="3">
    <source>
        <dbReference type="ARBA" id="ARBA00022989"/>
    </source>
</evidence>
<dbReference type="EMBL" id="JBHMBL010000003">
    <property type="protein sequence ID" value="MFB9643271.1"/>
    <property type="molecule type" value="Genomic_DNA"/>
</dbReference>
<dbReference type="Pfam" id="PF13564">
    <property type="entry name" value="DoxX_2"/>
    <property type="match status" value="1"/>
</dbReference>
<evidence type="ECO:0000313" key="7">
    <source>
        <dbReference type="Proteomes" id="UP001589667"/>
    </source>
</evidence>
<protein>
    <submittedName>
        <fullName evidence="6">DoxX family protein</fullName>
    </submittedName>
</protein>
<evidence type="ECO:0000256" key="5">
    <source>
        <dbReference type="SAM" id="Phobius"/>
    </source>
</evidence>
<feature type="transmembrane region" description="Helical" evidence="5">
    <location>
        <begin position="43"/>
        <end position="64"/>
    </location>
</feature>
<feature type="transmembrane region" description="Helical" evidence="5">
    <location>
        <begin position="98"/>
        <end position="118"/>
    </location>
</feature>
<reference evidence="6 7" key="1">
    <citation type="submission" date="2024-09" db="EMBL/GenBank/DDBJ databases">
        <authorList>
            <person name="Sun Q."/>
            <person name="Mori K."/>
        </authorList>
    </citation>
    <scope>NUCLEOTIDE SEQUENCE [LARGE SCALE GENOMIC DNA]</scope>
    <source>
        <strain evidence="6 7">JCM 14321</strain>
    </source>
</reference>
<accession>A0ABV5SSE7</accession>